<feature type="transmembrane region" description="Helical" evidence="1">
    <location>
        <begin position="182"/>
        <end position="212"/>
    </location>
</feature>
<dbReference type="AlphaFoldDB" id="A0A1T5LYP6"/>
<evidence type="ECO:0000313" key="2">
    <source>
        <dbReference type="EMBL" id="SKC80944.1"/>
    </source>
</evidence>
<proteinExistence type="predicted"/>
<protein>
    <submittedName>
        <fullName evidence="2">Uncharacterized membrane protein</fullName>
    </submittedName>
</protein>
<dbReference type="InterPro" id="IPR012507">
    <property type="entry name" value="YibE_F"/>
</dbReference>
<dbReference type="PANTHER" id="PTHR41771:SF1">
    <property type="entry name" value="MEMBRANE PROTEIN"/>
    <property type="match status" value="1"/>
</dbReference>
<feature type="transmembrane region" description="Helical" evidence="1">
    <location>
        <begin position="286"/>
        <end position="306"/>
    </location>
</feature>
<dbReference type="Proteomes" id="UP000190285">
    <property type="component" value="Unassembled WGS sequence"/>
</dbReference>
<keyword evidence="1" id="KW-0472">Membrane</keyword>
<dbReference type="Pfam" id="PF07907">
    <property type="entry name" value="YibE_F"/>
    <property type="match status" value="1"/>
</dbReference>
<feature type="transmembrane region" description="Helical" evidence="1">
    <location>
        <begin position="232"/>
        <end position="257"/>
    </location>
</feature>
<dbReference type="STRING" id="36842.SAMN02194393_03509"/>
<feature type="transmembrane region" description="Helical" evidence="1">
    <location>
        <begin position="326"/>
        <end position="350"/>
    </location>
</feature>
<dbReference type="EMBL" id="FUZT01000009">
    <property type="protein sequence ID" value="SKC80944.1"/>
    <property type="molecule type" value="Genomic_DNA"/>
</dbReference>
<dbReference type="OrthoDB" id="5753718at2"/>
<keyword evidence="1" id="KW-1133">Transmembrane helix</keyword>
<keyword evidence="1" id="KW-0812">Transmembrane</keyword>
<evidence type="ECO:0000256" key="1">
    <source>
        <dbReference type="SAM" id="Phobius"/>
    </source>
</evidence>
<feature type="transmembrane region" description="Helical" evidence="1">
    <location>
        <begin position="156"/>
        <end position="175"/>
    </location>
</feature>
<dbReference type="PANTHER" id="PTHR41771">
    <property type="entry name" value="MEMBRANE PROTEIN-RELATED"/>
    <property type="match status" value="1"/>
</dbReference>
<keyword evidence="3" id="KW-1185">Reference proteome</keyword>
<reference evidence="2 3" key="1">
    <citation type="submission" date="2017-02" db="EMBL/GenBank/DDBJ databases">
        <authorList>
            <person name="Peterson S.W."/>
        </authorList>
    </citation>
    <scope>NUCLEOTIDE SEQUENCE [LARGE SCALE GENOMIC DNA]</scope>
    <source>
        <strain evidence="2 3">M1</strain>
    </source>
</reference>
<gene>
    <name evidence="2" type="ORF">SAMN02194393_03509</name>
</gene>
<evidence type="ECO:0000313" key="3">
    <source>
        <dbReference type="Proteomes" id="UP000190285"/>
    </source>
</evidence>
<accession>A0A1T5LYP6</accession>
<organism evidence="2 3">
    <name type="scientific">Maledivibacter halophilus</name>
    <dbReference type="NCBI Taxonomy" id="36842"/>
    <lineage>
        <taxon>Bacteria</taxon>
        <taxon>Bacillati</taxon>
        <taxon>Bacillota</taxon>
        <taxon>Clostridia</taxon>
        <taxon>Peptostreptococcales</taxon>
        <taxon>Caminicellaceae</taxon>
        <taxon>Maledivibacter</taxon>
    </lineage>
</organism>
<dbReference type="RefSeq" id="WP_079493313.1">
    <property type="nucleotide sequence ID" value="NZ_FUZT01000009.1"/>
</dbReference>
<sequence>MGKKAVLFLMIFLSLIGISYADEEDLIKAEILEIEEYSSEGIPKTKVKARILEGEYKGKIVNIEYIPIEYSSNNYKLVKGTKILIKLDFHESGGVKARIINISREDHLKILGMIFLASVILFGGIKGILSVASLGITGIIIVKIMIPMILDGHSPMLVAVVSTVIIILISFVLISGFTRKSLVAILGTVGGTITAGILAKIFTDLCAITGFGSEEVNVLIRHMDVVIDYRGLYLSGVLIGAIGVVMDVSMSITSMIFELKAKNPNIGFGGLVESGLKVGRDIMATMVNTLVLAYVGGAMPVILVLYFMNLPFNSLVSTEILATEIIRSLCGSVGLILTIPFTSIIAGMMVPDKKYIKRRYRYRK</sequence>
<name>A0A1T5LYP6_9FIRM</name>